<proteinExistence type="inferred from homology"/>
<comment type="caution">
    <text evidence="4">The sequence shown here is derived from an EMBL/GenBank/DDBJ whole genome shotgun (WGS) entry which is preliminary data.</text>
</comment>
<dbReference type="STRING" id="1423810.FD19_GL000239"/>
<name>A0A0R2C9C1_9LACO</name>
<dbReference type="HAMAP" id="MF_01124">
    <property type="entry name" value="MecA"/>
    <property type="match status" value="1"/>
</dbReference>
<dbReference type="PANTHER" id="PTHR39161">
    <property type="entry name" value="ADAPTER PROTEIN MECA"/>
    <property type="match status" value="1"/>
</dbReference>
<dbReference type="Pfam" id="PF05389">
    <property type="entry name" value="MecA"/>
    <property type="match status" value="1"/>
</dbReference>
<evidence type="ECO:0000256" key="3">
    <source>
        <dbReference type="SAM" id="MobiDB-lite"/>
    </source>
</evidence>
<comment type="domain">
    <text evidence="2">The N-terminal domain probably binds unfolded/aggregated proteins; the C-terminal domain interacts with ClpC.</text>
</comment>
<dbReference type="PIRSF" id="PIRSF029008">
    <property type="entry name" value="MecA"/>
    <property type="match status" value="1"/>
</dbReference>
<dbReference type="RefSeq" id="WP_056968927.1">
    <property type="nucleotide sequence ID" value="NZ_AYZK01000001.1"/>
</dbReference>
<comment type="subunit">
    <text evidence="2">Homodimer.</text>
</comment>
<dbReference type="InterPro" id="IPR038471">
    <property type="entry name" value="MecA_C_sf"/>
</dbReference>
<dbReference type="GO" id="GO:0030674">
    <property type="term" value="F:protein-macromolecule adaptor activity"/>
    <property type="evidence" value="ECO:0007669"/>
    <property type="project" value="UniProtKB-UniRule"/>
</dbReference>
<comment type="function">
    <text evidence="2">Enables the recognition and targeting of unfolded and aggregated proteins to the ClpC protease or to other proteins involved in proteolysis.</text>
</comment>
<dbReference type="Gene3D" id="3.30.70.1950">
    <property type="match status" value="1"/>
</dbReference>
<dbReference type="EMBL" id="AYZK01000001">
    <property type="protein sequence ID" value="KRM87957.1"/>
    <property type="molecule type" value="Genomic_DNA"/>
</dbReference>
<evidence type="ECO:0000313" key="5">
    <source>
        <dbReference type="Proteomes" id="UP000051789"/>
    </source>
</evidence>
<dbReference type="PANTHER" id="PTHR39161:SF1">
    <property type="entry name" value="ADAPTER PROTEIN MECA 1"/>
    <property type="match status" value="1"/>
</dbReference>
<comment type="similarity">
    <text evidence="1 2">Belongs to the MecA family.</text>
</comment>
<evidence type="ECO:0000256" key="2">
    <source>
        <dbReference type="HAMAP-Rule" id="MF_01124"/>
    </source>
</evidence>
<dbReference type="Proteomes" id="UP000051789">
    <property type="component" value="Unassembled WGS sequence"/>
</dbReference>
<reference evidence="4 5" key="1">
    <citation type="journal article" date="2015" name="Genome Announc.">
        <title>Expanding the biotechnology potential of lactobacilli through comparative genomics of 213 strains and associated genera.</title>
        <authorList>
            <person name="Sun Z."/>
            <person name="Harris H.M."/>
            <person name="McCann A."/>
            <person name="Guo C."/>
            <person name="Argimon S."/>
            <person name="Zhang W."/>
            <person name="Yang X."/>
            <person name="Jeffery I.B."/>
            <person name="Cooney J.C."/>
            <person name="Kagawa T.F."/>
            <person name="Liu W."/>
            <person name="Song Y."/>
            <person name="Salvetti E."/>
            <person name="Wrobel A."/>
            <person name="Rasinkangas P."/>
            <person name="Parkhill J."/>
            <person name="Rea M.C."/>
            <person name="O'Sullivan O."/>
            <person name="Ritari J."/>
            <person name="Douillard F.P."/>
            <person name="Paul Ross R."/>
            <person name="Yang R."/>
            <person name="Briner A.E."/>
            <person name="Felis G.E."/>
            <person name="de Vos W.M."/>
            <person name="Barrangou R."/>
            <person name="Klaenhammer T.R."/>
            <person name="Caufield P.W."/>
            <person name="Cui Y."/>
            <person name="Zhang H."/>
            <person name="O'Toole P.W."/>
        </authorList>
    </citation>
    <scope>NUCLEOTIDE SEQUENCE [LARGE SCALE GENOMIC DNA]</scope>
    <source>
        <strain evidence="4 5">DSM 22698</strain>
    </source>
</reference>
<evidence type="ECO:0000313" key="4">
    <source>
        <dbReference type="EMBL" id="KRM87957.1"/>
    </source>
</evidence>
<dbReference type="AlphaFoldDB" id="A0A0R2C9C1"/>
<organism evidence="4 5">
    <name type="scientific">Lacticaseibacillus thailandensis DSM 22698 = JCM 13996</name>
    <dbReference type="NCBI Taxonomy" id="1423810"/>
    <lineage>
        <taxon>Bacteria</taxon>
        <taxon>Bacillati</taxon>
        <taxon>Bacillota</taxon>
        <taxon>Bacilli</taxon>
        <taxon>Lactobacillales</taxon>
        <taxon>Lactobacillaceae</taxon>
        <taxon>Lacticaseibacillus</taxon>
    </lineage>
</organism>
<feature type="region of interest" description="Disordered" evidence="3">
    <location>
        <begin position="79"/>
        <end position="101"/>
    </location>
</feature>
<gene>
    <name evidence="2" type="primary">mecA</name>
    <name evidence="4" type="ORF">FD19_GL000239</name>
</gene>
<keyword evidence="5" id="KW-1185">Reference proteome</keyword>
<dbReference type="InterPro" id="IPR008681">
    <property type="entry name" value="Neg-reg_MecA"/>
</dbReference>
<evidence type="ECO:0000256" key="1">
    <source>
        <dbReference type="ARBA" id="ARBA00005397"/>
    </source>
</evidence>
<protein>
    <recommendedName>
        <fullName evidence="2">Adapter protein MecA</fullName>
    </recommendedName>
</protein>
<sequence>MEMERINADTIRVFLGSDDLKSRGIKMLDLLSNHEDIEHFFYGVLEEVDTKHEFAGNESVTFQVMPSSGGLEMFISRNHDQDNQSNNKSAARPHQEAHDDVTSVDEFAALAKRHLDQAQIDKAQGDEDDEESRLFTDESTPVAVALRLPDFEAMVGLARSLRLDGGTSDLYQYQGHYYLVLTFHPNAISEREAEIQLAIAHEYGDAADVTAEQLAEYGQRLMATSALETTRYYFVRGHQA</sequence>
<dbReference type="PATRIC" id="fig|1423810.4.peg.242"/>
<accession>A0A0R2C9C1</accession>